<evidence type="ECO:0000313" key="2">
    <source>
        <dbReference type="Proteomes" id="UP001207654"/>
    </source>
</evidence>
<accession>A0ABT3ZZ56</accession>
<keyword evidence="2" id="KW-1185">Reference proteome</keyword>
<proteinExistence type="predicted"/>
<name>A0ABT3ZZ56_9BACT</name>
<comment type="caution">
    <text evidence="1">The sequence shown here is derived from an EMBL/GenBank/DDBJ whole genome shotgun (WGS) entry which is preliminary data.</text>
</comment>
<dbReference type="RefSeq" id="WP_267533316.1">
    <property type="nucleotide sequence ID" value="NZ_JAPNKA010000001.1"/>
</dbReference>
<dbReference type="EMBL" id="JAPNKA010000001">
    <property type="protein sequence ID" value="MCY1074346.1"/>
    <property type="molecule type" value="Genomic_DNA"/>
</dbReference>
<organism evidence="1 2">
    <name type="scientific">Archangium lansingense</name>
    <dbReference type="NCBI Taxonomy" id="2995310"/>
    <lineage>
        <taxon>Bacteria</taxon>
        <taxon>Pseudomonadati</taxon>
        <taxon>Myxococcota</taxon>
        <taxon>Myxococcia</taxon>
        <taxon>Myxococcales</taxon>
        <taxon>Cystobacterineae</taxon>
        <taxon>Archangiaceae</taxon>
        <taxon>Archangium</taxon>
    </lineage>
</organism>
<sequence>MSDVFDQAIDRVLSRKNREVYELLQRSGLYDNVATAIRGRKVLVRGKWLAPLRPGRGALSRRSGWRR</sequence>
<reference evidence="1 2" key="1">
    <citation type="submission" date="2022-11" db="EMBL/GenBank/DDBJ databases">
        <title>Minimal conservation of predation-associated metabolite biosynthetic gene clusters underscores biosynthetic potential of Myxococcota including descriptions for ten novel species: Archangium lansinium sp. nov., Myxococcus landrumus sp. nov., Nannocystis bai.</title>
        <authorList>
            <person name="Ahearne A."/>
            <person name="Stevens C."/>
            <person name="Phillips K."/>
        </authorList>
    </citation>
    <scope>NUCLEOTIDE SEQUENCE [LARGE SCALE GENOMIC DNA]</scope>
    <source>
        <strain evidence="1 2">MIWBW</strain>
    </source>
</reference>
<evidence type="ECO:0000313" key="1">
    <source>
        <dbReference type="EMBL" id="MCY1074346.1"/>
    </source>
</evidence>
<protein>
    <submittedName>
        <fullName evidence="1">Uncharacterized protein</fullName>
    </submittedName>
</protein>
<gene>
    <name evidence="1" type="ORF">OV287_07595</name>
</gene>
<dbReference type="Proteomes" id="UP001207654">
    <property type="component" value="Unassembled WGS sequence"/>
</dbReference>